<feature type="compositionally biased region" description="Acidic residues" evidence="1">
    <location>
        <begin position="1"/>
        <end position="10"/>
    </location>
</feature>
<feature type="region of interest" description="Disordered" evidence="1">
    <location>
        <begin position="1"/>
        <end position="23"/>
    </location>
</feature>
<comment type="caution">
    <text evidence="2">The sequence shown here is derived from an EMBL/GenBank/DDBJ whole genome shotgun (WGS) entry which is preliminary data.</text>
</comment>
<sequence>MQMETDVDDDASNRTDDTLGSGQFRMDNYPDRIANYTNTDGIRILTYTNTHGIRMLTVFEYLRSTNTDGIRILKVYEY</sequence>
<organism evidence="2 3">
    <name type="scientific">Brassica cretica</name>
    <name type="common">Mustard</name>
    <dbReference type="NCBI Taxonomy" id="69181"/>
    <lineage>
        <taxon>Eukaryota</taxon>
        <taxon>Viridiplantae</taxon>
        <taxon>Streptophyta</taxon>
        <taxon>Embryophyta</taxon>
        <taxon>Tracheophyta</taxon>
        <taxon>Spermatophyta</taxon>
        <taxon>Magnoliopsida</taxon>
        <taxon>eudicotyledons</taxon>
        <taxon>Gunneridae</taxon>
        <taxon>Pentapetalae</taxon>
        <taxon>rosids</taxon>
        <taxon>malvids</taxon>
        <taxon>Brassicales</taxon>
        <taxon>Brassicaceae</taxon>
        <taxon>Brassiceae</taxon>
        <taxon>Brassica</taxon>
    </lineage>
</organism>
<gene>
    <name evidence="2" type="ORF">DY000_02005232</name>
</gene>
<accession>A0ABQ7C5U5</accession>
<evidence type="ECO:0000256" key="1">
    <source>
        <dbReference type="SAM" id="MobiDB-lite"/>
    </source>
</evidence>
<evidence type="ECO:0000313" key="3">
    <source>
        <dbReference type="Proteomes" id="UP000266723"/>
    </source>
</evidence>
<keyword evidence="3" id="KW-1185">Reference proteome</keyword>
<proteinExistence type="predicted"/>
<reference evidence="2 3" key="1">
    <citation type="journal article" date="2020" name="BMC Genomics">
        <title>Intraspecific diversification of the crop wild relative Brassica cretica Lam. using demographic model selection.</title>
        <authorList>
            <person name="Kioukis A."/>
            <person name="Michalopoulou V.A."/>
            <person name="Briers L."/>
            <person name="Pirintsos S."/>
            <person name="Studholme D.J."/>
            <person name="Pavlidis P."/>
            <person name="Sarris P.F."/>
        </authorList>
    </citation>
    <scope>NUCLEOTIDE SEQUENCE [LARGE SCALE GENOMIC DNA]</scope>
    <source>
        <strain evidence="3">cv. PFS-1207/04</strain>
    </source>
</reference>
<dbReference type="Proteomes" id="UP000266723">
    <property type="component" value="Unassembled WGS sequence"/>
</dbReference>
<evidence type="ECO:0000313" key="2">
    <source>
        <dbReference type="EMBL" id="KAF3547065.1"/>
    </source>
</evidence>
<name>A0ABQ7C5U5_BRACR</name>
<protein>
    <submittedName>
        <fullName evidence="2">Uncharacterized protein</fullName>
    </submittedName>
</protein>
<dbReference type="EMBL" id="QGKV02000832">
    <property type="protein sequence ID" value="KAF3547065.1"/>
    <property type="molecule type" value="Genomic_DNA"/>
</dbReference>